<evidence type="ECO:0000313" key="1">
    <source>
        <dbReference type="EMBL" id="KER18058.1"/>
    </source>
</evidence>
<dbReference type="CTD" id="20330490"/>
<dbReference type="AlphaFoldDB" id="A0A074YTJ9"/>
<dbReference type="Proteomes" id="UP000054324">
    <property type="component" value="Unassembled WGS sequence"/>
</dbReference>
<evidence type="ECO:0000313" key="2">
    <source>
        <dbReference type="Proteomes" id="UP000054324"/>
    </source>
</evidence>
<sequence length="63" mass="7189">MISASKAEKSFYYQLNPVSTLPYLKQSVTDFCLLQGSARQLRPTLEVVIKDERQDRNVLSAQL</sequence>
<reference evidence="1 2" key="1">
    <citation type="submission" date="2013-11" db="EMBL/GenBank/DDBJ databases">
        <title>Opisthorchis viverrini - life in the bile duct.</title>
        <authorList>
            <person name="Young N.D."/>
            <person name="Nagarajan N."/>
            <person name="Lin S.J."/>
            <person name="Korhonen P.K."/>
            <person name="Jex A.R."/>
            <person name="Hall R.S."/>
            <person name="Safavi-Hemami H."/>
            <person name="Kaewkong W."/>
            <person name="Bertrand D."/>
            <person name="Gao S."/>
            <person name="Seet Q."/>
            <person name="Wongkham S."/>
            <person name="Teh B.T."/>
            <person name="Wongkham C."/>
            <person name="Intapan P.M."/>
            <person name="Maleewong W."/>
            <person name="Yang X."/>
            <person name="Hu M."/>
            <person name="Wang Z."/>
            <person name="Hofmann A."/>
            <person name="Sternberg P.W."/>
            <person name="Tan P."/>
            <person name="Wang J."/>
            <person name="Gasser R.B."/>
        </authorList>
    </citation>
    <scope>NUCLEOTIDE SEQUENCE [LARGE SCALE GENOMIC DNA]</scope>
</reference>
<keyword evidence="2" id="KW-1185">Reference proteome</keyword>
<dbReference type="GeneID" id="20330490"/>
<dbReference type="RefSeq" id="XP_009178195.1">
    <property type="nucleotide sequence ID" value="XM_009179931.1"/>
</dbReference>
<protein>
    <submittedName>
        <fullName evidence="1">Uncharacterized protein</fullName>
    </submittedName>
</protein>
<dbReference type="KEGG" id="ovi:T265_16325"/>
<organism evidence="1 2">
    <name type="scientific">Opisthorchis viverrini</name>
    <name type="common">Southeast Asian liver fluke</name>
    <dbReference type="NCBI Taxonomy" id="6198"/>
    <lineage>
        <taxon>Eukaryota</taxon>
        <taxon>Metazoa</taxon>
        <taxon>Spiralia</taxon>
        <taxon>Lophotrochozoa</taxon>
        <taxon>Platyhelminthes</taxon>
        <taxon>Trematoda</taxon>
        <taxon>Digenea</taxon>
        <taxon>Opisthorchiida</taxon>
        <taxon>Opisthorchiata</taxon>
        <taxon>Opisthorchiidae</taxon>
        <taxon>Opisthorchis</taxon>
    </lineage>
</organism>
<dbReference type="EMBL" id="KL613963">
    <property type="protein sequence ID" value="KER18058.1"/>
    <property type="molecule type" value="Genomic_DNA"/>
</dbReference>
<proteinExistence type="predicted"/>
<gene>
    <name evidence="1" type="ORF">T265_16325</name>
</gene>
<name>A0A074YTJ9_OPIVI</name>
<accession>A0A074YTJ9</accession>
<feature type="non-terminal residue" evidence="1">
    <location>
        <position position="63"/>
    </location>
</feature>